<feature type="transmembrane region" description="Helical" evidence="5">
    <location>
        <begin position="54"/>
        <end position="76"/>
    </location>
</feature>
<evidence type="ECO:0000313" key="7">
    <source>
        <dbReference type="EMBL" id="CAB3408691.1"/>
    </source>
</evidence>
<proteinExistence type="predicted"/>
<organism evidence="7 8">
    <name type="scientific">Caenorhabditis bovis</name>
    <dbReference type="NCBI Taxonomy" id="2654633"/>
    <lineage>
        <taxon>Eukaryota</taxon>
        <taxon>Metazoa</taxon>
        <taxon>Ecdysozoa</taxon>
        <taxon>Nematoda</taxon>
        <taxon>Chromadorea</taxon>
        <taxon>Rhabditida</taxon>
        <taxon>Rhabditina</taxon>
        <taxon>Rhabditomorpha</taxon>
        <taxon>Rhabditoidea</taxon>
        <taxon>Rhabditidae</taxon>
        <taxon>Peloderinae</taxon>
        <taxon>Caenorhabditis</taxon>
    </lineage>
</organism>
<gene>
    <name evidence="7" type="ORF">CBOVIS_LOCUS10439</name>
</gene>
<evidence type="ECO:0000313" key="8">
    <source>
        <dbReference type="Proteomes" id="UP000494206"/>
    </source>
</evidence>
<evidence type="ECO:0000256" key="1">
    <source>
        <dbReference type="ARBA" id="ARBA00004141"/>
    </source>
</evidence>
<feature type="transmembrane region" description="Helical" evidence="5">
    <location>
        <begin position="331"/>
        <end position="357"/>
    </location>
</feature>
<comment type="caution">
    <text evidence="7">The sequence shown here is derived from an EMBL/GenBank/DDBJ whole genome shotgun (WGS) entry which is preliminary data.</text>
</comment>
<dbReference type="InterPro" id="IPR013057">
    <property type="entry name" value="AA_transpt_TM"/>
</dbReference>
<keyword evidence="4 5" id="KW-0472">Membrane</keyword>
<evidence type="ECO:0000256" key="3">
    <source>
        <dbReference type="ARBA" id="ARBA00022989"/>
    </source>
</evidence>
<feature type="domain" description="Amino acid transporter transmembrane" evidence="6">
    <location>
        <begin position="53"/>
        <end position="461"/>
    </location>
</feature>
<dbReference type="PANTHER" id="PTHR22950:SF193">
    <property type="entry name" value="AMINO ACID TRANSPORTER TRANSMEMBRANE DOMAIN-CONTAINING PROTEIN"/>
    <property type="match status" value="1"/>
</dbReference>
<dbReference type="PANTHER" id="PTHR22950">
    <property type="entry name" value="AMINO ACID TRANSPORTER"/>
    <property type="match status" value="1"/>
</dbReference>
<reference evidence="7 8" key="1">
    <citation type="submission" date="2020-04" db="EMBL/GenBank/DDBJ databases">
        <authorList>
            <person name="Laetsch R D."/>
            <person name="Stevens L."/>
            <person name="Kumar S."/>
            <person name="Blaxter L. M."/>
        </authorList>
    </citation>
    <scope>NUCLEOTIDE SEQUENCE [LARGE SCALE GENOMIC DNA]</scope>
</reference>
<dbReference type="Pfam" id="PF01490">
    <property type="entry name" value="Aa_trans"/>
    <property type="match status" value="1"/>
</dbReference>
<dbReference type="OrthoDB" id="1684102at2759"/>
<keyword evidence="2 5" id="KW-0812">Transmembrane</keyword>
<evidence type="ECO:0000259" key="6">
    <source>
        <dbReference type="Pfam" id="PF01490"/>
    </source>
</evidence>
<accession>A0A8S1FCM6</accession>
<dbReference type="GO" id="GO:0005774">
    <property type="term" value="C:vacuolar membrane"/>
    <property type="evidence" value="ECO:0007669"/>
    <property type="project" value="TreeGrafter"/>
</dbReference>
<feature type="transmembrane region" description="Helical" evidence="5">
    <location>
        <begin position="147"/>
        <end position="167"/>
    </location>
</feature>
<feature type="transmembrane region" description="Helical" evidence="5">
    <location>
        <begin position="244"/>
        <end position="264"/>
    </location>
</feature>
<keyword evidence="3 5" id="KW-1133">Transmembrane helix</keyword>
<feature type="transmembrane region" description="Helical" evidence="5">
    <location>
        <begin position="438"/>
        <end position="456"/>
    </location>
</feature>
<feature type="transmembrane region" description="Helical" evidence="5">
    <location>
        <begin position="210"/>
        <end position="229"/>
    </location>
</feature>
<dbReference type="Proteomes" id="UP000494206">
    <property type="component" value="Unassembled WGS sequence"/>
</dbReference>
<dbReference type="EMBL" id="CADEPM010000007">
    <property type="protein sequence ID" value="CAB3408691.1"/>
    <property type="molecule type" value="Genomic_DNA"/>
</dbReference>
<keyword evidence="8" id="KW-1185">Reference proteome</keyword>
<feature type="transmembrane region" description="Helical" evidence="5">
    <location>
        <begin position="82"/>
        <end position="100"/>
    </location>
</feature>
<name>A0A8S1FCM6_9PELO</name>
<evidence type="ECO:0000256" key="2">
    <source>
        <dbReference type="ARBA" id="ARBA00022692"/>
    </source>
</evidence>
<comment type="subcellular location">
    <subcellularLocation>
        <location evidence="1">Membrane</location>
        <topology evidence="1">Multi-pass membrane protein</topology>
    </subcellularLocation>
</comment>
<feature type="transmembrane region" description="Helical" evidence="5">
    <location>
        <begin position="400"/>
        <end position="426"/>
    </location>
</feature>
<feature type="transmembrane region" description="Helical" evidence="5">
    <location>
        <begin position="179"/>
        <end position="198"/>
    </location>
</feature>
<evidence type="ECO:0000256" key="5">
    <source>
        <dbReference type="SAM" id="Phobius"/>
    </source>
</evidence>
<dbReference type="AlphaFoldDB" id="A0A8S1FCM6"/>
<dbReference type="GO" id="GO:0015179">
    <property type="term" value="F:L-amino acid transmembrane transporter activity"/>
    <property type="evidence" value="ECO:0007669"/>
    <property type="project" value="TreeGrafter"/>
</dbReference>
<feature type="transmembrane region" description="Helical" evidence="5">
    <location>
        <begin position="284"/>
        <end position="311"/>
    </location>
</feature>
<evidence type="ECO:0000256" key="4">
    <source>
        <dbReference type="ARBA" id="ARBA00023136"/>
    </source>
</evidence>
<sequence length="520" mass="57192">MPPFSSILPVLAEEIPMIVTPEDGIGKAKHVDHDKESQNTDRERAQTIQRTKGLSATAGLVNFICGMIGPGCFALALSFKQAGLWAGFVLVFIIGGLSLFSMSKIVKCSQYLAKLNGDQKLDYGQMAAAAMQNSYPWARRHGNLAKIFVNICSVSFQLGVISVFLVFSADHIIEIYEFIAKKPIGISKELIILIFFVPQMALNLINHIRLITIVSLLGNVIIFGAIALITKELFTHSWYPISELPAITSIEGISLASGALVYSFEGQAMVLPLENSLRHPQDMIGFTGVLSTAMNLVTLLYAFLGFFGYLTFGDAVQGSITLNLPNNVLSVVVKCLLVLKMFLGSAIQLYAVVHMLLPTLEHRVPDEKPILKRSLPYILRVILMIIPLGISLAIPNLMQIIPLVGITSGIMISLIIPSIVDTLVFLPLYAKQGKRRDYWIKLIINLTLFVLGWFFLGCGLYSSIDDIVHIGTLIDSMAARQEAFLLPSGFVQAISVSSSPDRTNLIPKEVNFTEVNFRQF</sequence>
<feature type="transmembrane region" description="Helical" evidence="5">
    <location>
        <begin position="377"/>
        <end position="394"/>
    </location>
</feature>
<protein>
    <recommendedName>
        <fullName evidence="6">Amino acid transporter transmembrane domain-containing protein</fullName>
    </recommendedName>
</protein>